<proteinExistence type="predicted"/>
<dbReference type="NCBIfam" id="TIGR00542">
    <property type="entry name" value="hxl6Piso_put"/>
    <property type="match status" value="1"/>
</dbReference>
<reference evidence="3" key="1">
    <citation type="submission" date="2021-01" db="EMBL/GenBank/DDBJ databases">
        <title>Draft genome sequence of Acholeplasmataceae bacterium strain Mahy22.</title>
        <authorList>
            <person name="Watanabe M."/>
            <person name="Kojima H."/>
            <person name="Fukui M."/>
        </authorList>
    </citation>
    <scope>NUCLEOTIDE SEQUENCE</scope>
    <source>
        <strain evidence="3">Mahy22</strain>
    </source>
</reference>
<dbReference type="PANTHER" id="PTHR12110">
    <property type="entry name" value="HYDROXYPYRUVATE ISOMERASE"/>
    <property type="match status" value="1"/>
</dbReference>
<dbReference type="InterPro" id="IPR036237">
    <property type="entry name" value="Xyl_isomerase-like_sf"/>
</dbReference>
<evidence type="ECO:0000313" key="3">
    <source>
        <dbReference type="EMBL" id="BCR35688.1"/>
    </source>
</evidence>
<dbReference type="GO" id="GO:0005975">
    <property type="term" value="P:carbohydrate metabolic process"/>
    <property type="evidence" value="ECO:0007669"/>
    <property type="project" value="InterPro"/>
</dbReference>
<dbReference type="SUPFAM" id="SSF51658">
    <property type="entry name" value="Xylose isomerase-like"/>
    <property type="match status" value="1"/>
</dbReference>
<evidence type="ECO:0000259" key="2">
    <source>
        <dbReference type="Pfam" id="PF01261"/>
    </source>
</evidence>
<dbReference type="InterPro" id="IPR050312">
    <property type="entry name" value="IolE/XylAMocC-like"/>
</dbReference>
<keyword evidence="4" id="KW-1185">Reference proteome</keyword>
<dbReference type="Proteomes" id="UP000620133">
    <property type="component" value="Chromosome"/>
</dbReference>
<dbReference type="InterPro" id="IPR004560">
    <property type="entry name" value="L-Ru-5P_3-Epase"/>
</dbReference>
<dbReference type="PANTHER" id="PTHR12110:SF41">
    <property type="entry name" value="INOSOSE DEHYDRATASE"/>
    <property type="match status" value="1"/>
</dbReference>
<evidence type="ECO:0000256" key="1">
    <source>
        <dbReference type="NCBIfam" id="TIGR00542"/>
    </source>
</evidence>
<feature type="domain" description="Xylose isomerase-like TIM barrel" evidence="2">
    <location>
        <begin position="24"/>
        <end position="272"/>
    </location>
</feature>
<name>A0A7U9TGJ9_9MOLU</name>
<dbReference type="NCBIfam" id="NF009689">
    <property type="entry name" value="PRK13210.1"/>
    <property type="match status" value="1"/>
</dbReference>
<accession>A0A7U9TGJ9</accession>
<dbReference type="KEGG" id="manr:MPAN_005810"/>
<dbReference type="RefSeq" id="WP_176238529.1">
    <property type="nucleotide sequence ID" value="NZ_AP024412.1"/>
</dbReference>
<dbReference type="Gene3D" id="3.20.20.150">
    <property type="entry name" value="Divalent-metal-dependent TIM barrel enzymes"/>
    <property type="match status" value="1"/>
</dbReference>
<gene>
    <name evidence="3" type="ORF">MPAN_005810</name>
</gene>
<dbReference type="GO" id="GO:0016861">
    <property type="term" value="F:intramolecular oxidoreductase activity, interconverting aldoses and ketoses"/>
    <property type="evidence" value="ECO:0007669"/>
    <property type="project" value="InterPro"/>
</dbReference>
<dbReference type="Pfam" id="PF01261">
    <property type="entry name" value="AP_endonuc_2"/>
    <property type="match status" value="1"/>
</dbReference>
<protein>
    <recommendedName>
        <fullName evidence="1">L-ribulose-5-phosphate 3-epimerase</fullName>
    </recommendedName>
</protein>
<sequence length="285" mass="32899">MKAYRLGLYEKSMPNTLSFKEKLEVTKHSGFDFIELSIDESDEKLKRLDYDMKTIKEMKRDMDETGVYIQSICLSGHRRFPLGSLDQSASDKSLEVMRKAIILAHKLGVRYIQIAGYDTFYDISSDETKLKFLANLKISVQYAAIYGVILAFETMETSFMNTTEKAMHYVELINSPYLKVYPDIGNITNAFDANHELVQKDLRLGRGSIVAAHLKETRPGLFRNLMFGQGHTNYQACLTELIDQGVRLFVGEFWYLDNNDWKENIERAYQFLSKNIESVIKNENT</sequence>
<dbReference type="InterPro" id="IPR013022">
    <property type="entry name" value="Xyl_isomerase-like_TIM-brl"/>
</dbReference>
<dbReference type="AlphaFoldDB" id="A0A7U9TGJ9"/>
<dbReference type="EMBL" id="AP024412">
    <property type="protein sequence ID" value="BCR35688.1"/>
    <property type="molecule type" value="Genomic_DNA"/>
</dbReference>
<organism evidence="3 4">
    <name type="scientific">Mariniplasma anaerobium</name>
    <dbReference type="NCBI Taxonomy" id="2735436"/>
    <lineage>
        <taxon>Bacteria</taxon>
        <taxon>Bacillati</taxon>
        <taxon>Mycoplasmatota</taxon>
        <taxon>Mollicutes</taxon>
        <taxon>Acholeplasmatales</taxon>
        <taxon>Acholeplasmataceae</taxon>
        <taxon>Mariniplasma</taxon>
    </lineage>
</organism>
<evidence type="ECO:0000313" key="4">
    <source>
        <dbReference type="Proteomes" id="UP000620133"/>
    </source>
</evidence>